<protein>
    <recommendedName>
        <fullName evidence="2">ParB-like N-terminal domain-containing protein</fullName>
    </recommendedName>
</protein>
<evidence type="ECO:0000256" key="1">
    <source>
        <dbReference type="SAM" id="MobiDB-lite"/>
    </source>
</evidence>
<dbReference type="InterPro" id="IPR036086">
    <property type="entry name" value="ParB/Sulfiredoxin_sf"/>
</dbReference>
<dbReference type="InterPro" id="IPR050336">
    <property type="entry name" value="Chromosome_partition/occlusion"/>
</dbReference>
<accession>A0A2G1ME94</accession>
<dbReference type="InterPro" id="IPR003115">
    <property type="entry name" value="ParB_N"/>
</dbReference>
<gene>
    <name evidence="3" type="ORF">CJ301_13060</name>
</gene>
<dbReference type="EMBL" id="NQWH01000021">
    <property type="protein sequence ID" value="PHP27065.1"/>
    <property type="molecule type" value="Genomic_DNA"/>
</dbReference>
<dbReference type="RefSeq" id="WP_099277840.1">
    <property type="nucleotide sequence ID" value="NZ_KZ304964.1"/>
</dbReference>
<dbReference type="GO" id="GO:0007059">
    <property type="term" value="P:chromosome segregation"/>
    <property type="evidence" value="ECO:0007669"/>
    <property type="project" value="TreeGrafter"/>
</dbReference>
<dbReference type="Gene3D" id="3.90.1530.30">
    <property type="match status" value="1"/>
</dbReference>
<dbReference type="AlphaFoldDB" id="A0A2G1ME94"/>
<organism evidence="3 4">
    <name type="scientific">Limimaricola cinnabarinus</name>
    <dbReference type="NCBI Taxonomy" id="1125964"/>
    <lineage>
        <taxon>Bacteria</taxon>
        <taxon>Pseudomonadati</taxon>
        <taxon>Pseudomonadota</taxon>
        <taxon>Alphaproteobacteria</taxon>
        <taxon>Rhodobacterales</taxon>
        <taxon>Paracoccaceae</taxon>
        <taxon>Limimaricola</taxon>
    </lineage>
</organism>
<keyword evidence="4" id="KW-1185">Reference proteome</keyword>
<dbReference type="Proteomes" id="UP000221860">
    <property type="component" value="Unassembled WGS sequence"/>
</dbReference>
<dbReference type="GO" id="GO:0045881">
    <property type="term" value="P:positive regulation of sporulation resulting in formation of a cellular spore"/>
    <property type="evidence" value="ECO:0007669"/>
    <property type="project" value="TreeGrafter"/>
</dbReference>
<dbReference type="CDD" id="cd16405">
    <property type="entry name" value="RepB_like_N"/>
    <property type="match status" value="1"/>
</dbReference>
<evidence type="ECO:0000313" key="3">
    <source>
        <dbReference type="EMBL" id="PHP27065.1"/>
    </source>
</evidence>
<dbReference type="OrthoDB" id="7812542at2"/>
<comment type="caution">
    <text evidence="3">The sequence shown here is derived from an EMBL/GenBank/DDBJ whole genome shotgun (WGS) entry which is preliminary data.</text>
</comment>
<evidence type="ECO:0000313" key="4">
    <source>
        <dbReference type="Proteomes" id="UP000221860"/>
    </source>
</evidence>
<dbReference type="PANTHER" id="PTHR33375">
    <property type="entry name" value="CHROMOSOME-PARTITIONING PROTEIN PARB-RELATED"/>
    <property type="match status" value="1"/>
</dbReference>
<sequence length="345" mass="37463">MRKRKLNAKPLASDEIEKRQSTAPTAKAVPLGGQWGGAIKGQIAVTRRELDAARERLATVREGVLRGVIALEIDPDAIVDAVGTDRVGDWSDDADFDALVRNIRERGQTQPIRVRPEDPAWRPAEANPLAIDEAARFVLQSGRRRLAACRKLGLPVRALIATDIAQALGQGADALTAAGGSVEALADLEERFAENTMRQALSPIEQLLSVGEIAALLPQMSQRAIASRLNVPQATVSIGLTCFRNRDELLQRAPTDATHRDLRILAPTLGQGGQAVAAMPDDARPKPTRPRARGRKLHLPQGGSVAVKETARGMTLAVRNISVPEQRRAEFERDLLALLGRYERE</sequence>
<dbReference type="InterPro" id="IPR037972">
    <property type="entry name" value="RepB_N"/>
</dbReference>
<proteinExistence type="predicted"/>
<feature type="region of interest" description="Disordered" evidence="1">
    <location>
        <begin position="274"/>
        <end position="303"/>
    </location>
</feature>
<dbReference type="GO" id="GO:0005694">
    <property type="term" value="C:chromosome"/>
    <property type="evidence" value="ECO:0007669"/>
    <property type="project" value="TreeGrafter"/>
</dbReference>
<evidence type="ECO:0000259" key="2">
    <source>
        <dbReference type="SMART" id="SM00470"/>
    </source>
</evidence>
<feature type="domain" description="ParB-like N-terminal" evidence="2">
    <location>
        <begin position="71"/>
        <end position="174"/>
    </location>
</feature>
<name>A0A2G1ME94_9RHOB</name>
<reference evidence="3 4" key="1">
    <citation type="submission" date="2017-08" db="EMBL/GenBank/DDBJ databases">
        <title>Draft Genome Sequence of Loktanella cinnabarina Strain XM1, Isolated from Coastal Surface Water.</title>
        <authorList>
            <person name="Ma R."/>
            <person name="Wang J."/>
            <person name="Wang Q."/>
            <person name="Ma Z."/>
            <person name="Li J."/>
            <person name="Chen L."/>
        </authorList>
    </citation>
    <scope>NUCLEOTIDE SEQUENCE [LARGE SCALE GENOMIC DNA]</scope>
    <source>
        <strain evidence="3 4">XM1</strain>
    </source>
</reference>
<dbReference type="SMART" id="SM00470">
    <property type="entry name" value="ParB"/>
    <property type="match status" value="1"/>
</dbReference>
<dbReference type="PANTHER" id="PTHR33375:SF1">
    <property type="entry name" value="CHROMOSOME-PARTITIONING PROTEIN PARB-RELATED"/>
    <property type="match status" value="1"/>
</dbReference>
<dbReference type="SUPFAM" id="SSF110849">
    <property type="entry name" value="ParB/Sulfiredoxin"/>
    <property type="match status" value="1"/>
</dbReference>
<feature type="compositionally biased region" description="Basic residues" evidence="1">
    <location>
        <begin position="286"/>
        <end position="298"/>
    </location>
</feature>
<dbReference type="SUPFAM" id="SSF109709">
    <property type="entry name" value="KorB DNA-binding domain-like"/>
    <property type="match status" value="1"/>
</dbReference>
<feature type="region of interest" description="Disordered" evidence="1">
    <location>
        <begin position="1"/>
        <end position="29"/>
    </location>
</feature>